<dbReference type="Proteomes" id="UP000799441">
    <property type="component" value="Unassembled WGS sequence"/>
</dbReference>
<dbReference type="AlphaFoldDB" id="A0A9P4QHG3"/>
<sequence>MKNTRDTGNMDSSVSTSPAPPMSSAGTSSFRLLDLPAELRALIFSFALTSPRPLVTFRLDPYQKDSYTEAWPPPSLTFVSKQFREESLPIFYQCNDFVLHTEGLEPGGNGWQRKCDGKAGEARIWLRRMDAATPCELWQDEEGDGAGDDLGSEKYSLLRKARGFTFWIRYVSSQLYTSGHRQGLLALCLRWRRSGHVGGIGTWEVCDADGGRGWKWMTVVRRPDDVEADGRWLAWKLQSLVQGKGRGDLGWEELVDVMTDLVEAYVGRKGG</sequence>
<dbReference type="InterPro" id="IPR038883">
    <property type="entry name" value="AN11006-like"/>
</dbReference>
<name>A0A9P4QHG3_9PEZI</name>
<feature type="compositionally biased region" description="Polar residues" evidence="1">
    <location>
        <begin position="1"/>
        <end position="17"/>
    </location>
</feature>
<dbReference type="EMBL" id="MU003766">
    <property type="protein sequence ID" value="KAF2725845.1"/>
    <property type="molecule type" value="Genomic_DNA"/>
</dbReference>
<keyword evidence="3" id="KW-1185">Reference proteome</keyword>
<protein>
    <recommendedName>
        <fullName evidence="4">F-box domain-containing protein</fullName>
    </recommendedName>
</protein>
<proteinExistence type="predicted"/>
<dbReference type="OrthoDB" id="5272396at2759"/>
<reference evidence="2" key="1">
    <citation type="journal article" date="2020" name="Stud. Mycol.">
        <title>101 Dothideomycetes genomes: a test case for predicting lifestyles and emergence of pathogens.</title>
        <authorList>
            <person name="Haridas S."/>
            <person name="Albert R."/>
            <person name="Binder M."/>
            <person name="Bloem J."/>
            <person name="Labutti K."/>
            <person name="Salamov A."/>
            <person name="Andreopoulos B."/>
            <person name="Baker S."/>
            <person name="Barry K."/>
            <person name="Bills G."/>
            <person name="Bluhm B."/>
            <person name="Cannon C."/>
            <person name="Castanera R."/>
            <person name="Culley D."/>
            <person name="Daum C."/>
            <person name="Ezra D."/>
            <person name="Gonzalez J."/>
            <person name="Henrissat B."/>
            <person name="Kuo A."/>
            <person name="Liang C."/>
            <person name="Lipzen A."/>
            <person name="Lutzoni F."/>
            <person name="Magnuson J."/>
            <person name="Mondo S."/>
            <person name="Nolan M."/>
            <person name="Ohm R."/>
            <person name="Pangilinan J."/>
            <person name="Park H.-J."/>
            <person name="Ramirez L."/>
            <person name="Alfaro M."/>
            <person name="Sun H."/>
            <person name="Tritt A."/>
            <person name="Yoshinaga Y."/>
            <person name="Zwiers L.-H."/>
            <person name="Turgeon B."/>
            <person name="Goodwin S."/>
            <person name="Spatafora J."/>
            <person name="Crous P."/>
            <person name="Grigoriev I."/>
        </authorList>
    </citation>
    <scope>NUCLEOTIDE SEQUENCE</scope>
    <source>
        <strain evidence="2">CBS 116435</strain>
    </source>
</reference>
<evidence type="ECO:0000256" key="1">
    <source>
        <dbReference type="SAM" id="MobiDB-lite"/>
    </source>
</evidence>
<evidence type="ECO:0008006" key="4">
    <source>
        <dbReference type="Google" id="ProtNLM"/>
    </source>
</evidence>
<comment type="caution">
    <text evidence="2">The sequence shown here is derived from an EMBL/GenBank/DDBJ whole genome shotgun (WGS) entry which is preliminary data.</text>
</comment>
<accession>A0A9P4QHG3</accession>
<evidence type="ECO:0000313" key="3">
    <source>
        <dbReference type="Proteomes" id="UP000799441"/>
    </source>
</evidence>
<feature type="region of interest" description="Disordered" evidence="1">
    <location>
        <begin position="1"/>
        <end position="25"/>
    </location>
</feature>
<evidence type="ECO:0000313" key="2">
    <source>
        <dbReference type="EMBL" id="KAF2725845.1"/>
    </source>
</evidence>
<organism evidence="2 3">
    <name type="scientific">Polychaeton citri CBS 116435</name>
    <dbReference type="NCBI Taxonomy" id="1314669"/>
    <lineage>
        <taxon>Eukaryota</taxon>
        <taxon>Fungi</taxon>
        <taxon>Dikarya</taxon>
        <taxon>Ascomycota</taxon>
        <taxon>Pezizomycotina</taxon>
        <taxon>Dothideomycetes</taxon>
        <taxon>Dothideomycetidae</taxon>
        <taxon>Capnodiales</taxon>
        <taxon>Capnodiaceae</taxon>
        <taxon>Polychaeton</taxon>
    </lineage>
</organism>
<dbReference type="PANTHER" id="PTHR42085:SF8">
    <property type="entry name" value="F-BOX DOMAIN-CONTAINING PROTEIN"/>
    <property type="match status" value="1"/>
</dbReference>
<dbReference type="PANTHER" id="PTHR42085">
    <property type="entry name" value="F-BOX DOMAIN-CONTAINING PROTEIN"/>
    <property type="match status" value="1"/>
</dbReference>
<gene>
    <name evidence="2" type="ORF">K431DRAFT_54004</name>
</gene>